<dbReference type="AlphaFoldDB" id="A0AAV5G3V5"/>
<evidence type="ECO:0000259" key="3">
    <source>
        <dbReference type="SMART" id="SM00903"/>
    </source>
</evidence>
<dbReference type="Proteomes" id="UP001054925">
    <property type="component" value="Unassembled WGS sequence"/>
</dbReference>
<sequence length="164" mass="17193">MPTTFSPVALRPVLAQAPTPITAVAGLVDGKPTSMIVASFIGLSLDPPLVGVSIQDTSTTWPRLRQAGSIGISALAAEHAGIIRQLAGPADKRFDGVSWSSNDTAVLLDGATATFTTRLVEEITTGDHTLAVLEVLDATSHAEQIPLVFHNSQFQPHQVGPHKV</sequence>
<evidence type="ECO:0000256" key="1">
    <source>
        <dbReference type="ARBA" id="ARBA00008898"/>
    </source>
</evidence>
<reference evidence="4" key="1">
    <citation type="submission" date="2021-12" db="EMBL/GenBank/DDBJ databases">
        <title>Draft genome sequence of Corynebacterium ammoniagenes strain T-723.</title>
        <authorList>
            <person name="Matsuzawa M."/>
            <person name="Hiratani M."/>
            <person name="Abe I."/>
            <person name="Tsuji Y."/>
            <person name="Nakamura J."/>
        </authorList>
    </citation>
    <scope>NUCLEOTIDE SEQUENCE</scope>
    <source>
        <strain evidence="4">T-723</strain>
    </source>
</reference>
<dbReference type="GO" id="GO:0010181">
    <property type="term" value="F:FMN binding"/>
    <property type="evidence" value="ECO:0007669"/>
    <property type="project" value="InterPro"/>
</dbReference>
<dbReference type="Gene3D" id="2.30.110.10">
    <property type="entry name" value="Electron Transport, Fmn-binding Protein, Chain A"/>
    <property type="match status" value="1"/>
</dbReference>
<dbReference type="Pfam" id="PF01613">
    <property type="entry name" value="Flavin_Reduct"/>
    <property type="match status" value="1"/>
</dbReference>
<gene>
    <name evidence="4" type="ORF">CAT723_22620</name>
</gene>
<dbReference type="SMART" id="SM00903">
    <property type="entry name" value="Flavin_Reduct"/>
    <property type="match status" value="1"/>
</dbReference>
<dbReference type="InterPro" id="IPR012349">
    <property type="entry name" value="Split_barrel_FMN-bd"/>
</dbReference>
<accession>A0AAV5G3V5</accession>
<dbReference type="PANTHER" id="PTHR30466:SF11">
    <property type="entry name" value="FLAVIN-DEPENDENT MONOOXYGENASE, REDUCTASE SUBUNIT HSAB"/>
    <property type="match status" value="1"/>
</dbReference>
<feature type="domain" description="Flavin reductase like" evidence="3">
    <location>
        <begin position="14"/>
        <end position="156"/>
    </location>
</feature>
<dbReference type="InterPro" id="IPR050268">
    <property type="entry name" value="NADH-dep_flavin_reductase"/>
</dbReference>
<evidence type="ECO:0000313" key="5">
    <source>
        <dbReference type="Proteomes" id="UP001054925"/>
    </source>
</evidence>
<dbReference type="EMBL" id="BQKK01000007">
    <property type="protein sequence ID" value="GJN43783.1"/>
    <property type="molecule type" value="Genomic_DNA"/>
</dbReference>
<comment type="similarity">
    <text evidence="1">Belongs to the non-flavoprotein flavin reductase family.</text>
</comment>
<dbReference type="InterPro" id="IPR002563">
    <property type="entry name" value="Flavin_Rdtase-like_dom"/>
</dbReference>
<comment type="caution">
    <text evidence="4">The sequence shown here is derived from an EMBL/GenBank/DDBJ whole genome shotgun (WGS) entry which is preliminary data.</text>
</comment>
<dbReference type="GO" id="GO:0042602">
    <property type="term" value="F:riboflavin reductase (NADPH) activity"/>
    <property type="evidence" value="ECO:0007669"/>
    <property type="project" value="TreeGrafter"/>
</dbReference>
<evidence type="ECO:0000313" key="4">
    <source>
        <dbReference type="EMBL" id="GJN43783.1"/>
    </source>
</evidence>
<evidence type="ECO:0000256" key="2">
    <source>
        <dbReference type="ARBA" id="ARBA00023002"/>
    </source>
</evidence>
<dbReference type="SUPFAM" id="SSF50475">
    <property type="entry name" value="FMN-binding split barrel"/>
    <property type="match status" value="1"/>
</dbReference>
<dbReference type="PANTHER" id="PTHR30466">
    <property type="entry name" value="FLAVIN REDUCTASE"/>
    <property type="match status" value="1"/>
</dbReference>
<dbReference type="RefSeq" id="WP_236164009.1">
    <property type="nucleotide sequence ID" value="NZ_BQKK01000007.1"/>
</dbReference>
<organism evidence="4 5">
    <name type="scientific">Corynebacterium ammoniagenes</name>
    <name type="common">Brevibacterium ammoniagenes</name>
    <dbReference type="NCBI Taxonomy" id="1697"/>
    <lineage>
        <taxon>Bacteria</taxon>
        <taxon>Bacillati</taxon>
        <taxon>Actinomycetota</taxon>
        <taxon>Actinomycetes</taxon>
        <taxon>Mycobacteriales</taxon>
        <taxon>Corynebacteriaceae</taxon>
        <taxon>Corynebacterium</taxon>
    </lineage>
</organism>
<name>A0AAV5G3V5_CORAM</name>
<keyword evidence="2" id="KW-0560">Oxidoreductase</keyword>
<proteinExistence type="inferred from homology"/>
<protein>
    <recommendedName>
        <fullName evidence="3">Flavin reductase like domain-containing protein</fullName>
    </recommendedName>
</protein>